<keyword evidence="3" id="KW-1185">Reference proteome</keyword>
<name>A0AAD8Y874_9STRA</name>
<proteinExistence type="predicted"/>
<evidence type="ECO:0000256" key="1">
    <source>
        <dbReference type="SAM" id="MobiDB-lite"/>
    </source>
</evidence>
<dbReference type="InterPro" id="IPR012337">
    <property type="entry name" value="RNaseH-like_sf"/>
</dbReference>
<reference evidence="2" key="1">
    <citation type="submission" date="2023-06" db="EMBL/GenBank/DDBJ databases">
        <title>Survivors Of The Sea: Transcriptome response of Skeletonema marinoi to long-term dormancy.</title>
        <authorList>
            <person name="Pinder M.I.M."/>
            <person name="Kourtchenko O."/>
            <person name="Robertson E.K."/>
            <person name="Larsson T."/>
            <person name="Maumus F."/>
            <person name="Osuna-Cruz C.M."/>
            <person name="Vancaester E."/>
            <person name="Stenow R."/>
            <person name="Vandepoele K."/>
            <person name="Ploug H."/>
            <person name="Bruchert V."/>
            <person name="Godhe A."/>
            <person name="Topel M."/>
        </authorList>
    </citation>
    <scope>NUCLEOTIDE SEQUENCE</scope>
    <source>
        <strain evidence="2">R05AC</strain>
    </source>
</reference>
<protein>
    <recommendedName>
        <fullName evidence="4">Integrase catalytic domain-containing protein</fullName>
    </recommendedName>
</protein>
<evidence type="ECO:0000313" key="2">
    <source>
        <dbReference type="EMBL" id="KAK1740973.1"/>
    </source>
</evidence>
<dbReference type="InterPro" id="IPR036397">
    <property type="entry name" value="RNaseH_sf"/>
</dbReference>
<evidence type="ECO:0008006" key="4">
    <source>
        <dbReference type="Google" id="ProtNLM"/>
    </source>
</evidence>
<accession>A0AAD8Y874</accession>
<dbReference type="EMBL" id="JATAAI010000014">
    <property type="protein sequence ID" value="KAK1740973.1"/>
    <property type="molecule type" value="Genomic_DNA"/>
</dbReference>
<organism evidence="2 3">
    <name type="scientific">Skeletonema marinoi</name>
    <dbReference type="NCBI Taxonomy" id="267567"/>
    <lineage>
        <taxon>Eukaryota</taxon>
        <taxon>Sar</taxon>
        <taxon>Stramenopiles</taxon>
        <taxon>Ochrophyta</taxon>
        <taxon>Bacillariophyta</taxon>
        <taxon>Coscinodiscophyceae</taxon>
        <taxon>Thalassiosirophycidae</taxon>
        <taxon>Thalassiosirales</taxon>
        <taxon>Skeletonemataceae</taxon>
        <taxon>Skeletonema</taxon>
        <taxon>Skeletonema marinoi-dohrnii complex</taxon>
    </lineage>
</organism>
<feature type="region of interest" description="Disordered" evidence="1">
    <location>
        <begin position="32"/>
        <end position="86"/>
    </location>
</feature>
<dbReference type="SUPFAM" id="SSF53098">
    <property type="entry name" value="Ribonuclease H-like"/>
    <property type="match status" value="1"/>
</dbReference>
<feature type="region of interest" description="Disordered" evidence="1">
    <location>
        <begin position="785"/>
        <end position="842"/>
    </location>
</feature>
<dbReference type="GO" id="GO:0003676">
    <property type="term" value="F:nucleic acid binding"/>
    <property type="evidence" value="ECO:0007669"/>
    <property type="project" value="InterPro"/>
</dbReference>
<evidence type="ECO:0000313" key="3">
    <source>
        <dbReference type="Proteomes" id="UP001224775"/>
    </source>
</evidence>
<comment type="caution">
    <text evidence="2">The sequence shown here is derived from an EMBL/GenBank/DDBJ whole genome shotgun (WGS) entry which is preliminary data.</text>
</comment>
<dbReference type="Gene3D" id="3.30.420.10">
    <property type="entry name" value="Ribonuclease H-like superfamily/Ribonuclease H"/>
    <property type="match status" value="1"/>
</dbReference>
<gene>
    <name evidence="2" type="ORF">QTG54_008225</name>
</gene>
<dbReference type="Proteomes" id="UP001224775">
    <property type="component" value="Unassembled WGS sequence"/>
</dbReference>
<sequence length="1393" mass="157188">MDGLVMVLCRNFTDSLNLSFPVSLTLAGIHAPSTTNPPKPSIAPSTTNPSKPYVAPSKPIAARTRSKSTPQPGGPASRTRSKSKLAQTIQIAAAVQELRGGTARSKRRPSKQARKLAKRLIRVENEVHQAMAVMDQQTGKMLNYRALIRDPKYRKEWLISAANEFGRLAQGVGDRVKGTNTIHFIHQTEVPVDRMKDVTYGQFVCTIRPEKEEQNRTRLVVGGDRVNYPGEVATPTAEMLVAKILFNSVISTPGARFMTMDVGNFYLNTPLPRPEFLRLHIDDIPEEIITQYNLRQKVTDKGYTYVKATKGMYGLPQAVVDDFGVMYQGREHAEHLESVLKLHYPVKSEWDGKRYIGIFLDWDYTNRKVHLSIPGYKERALKQFNHPTPRKPQHQPFPHTPVKYGAPKQYAKEEWTVNKYYPETSETILGHMQQQRKNVRSTKQPFEVADATSLRGKKERDVYIHVYDTRETTFSDQTGRFPTRSKRGNKYIMCMVEIDSNAILVEPMSSRKDKEMQRAYKTLLNRLRAVGIVPKKHVMDNEISASMKEYIKNDLGMELELIPPNSHRRNAAEVAIRNFKCHFLSIIAGVAMDFPLSLWDRLLPQTEITLNLLRSSNATPTVSAHAHLYGVFDYNKMPLAPMGCKAHVHQPSETRRTWGYHSVEGWYLFTSPDHYRTHNCHVKDTGKERLSESVKFLHKTITNPSITITDKLMNAMSNLHSAIKQLDHDASDEQLRDLSSLVNATTATISTPTTEQQVPRPPVICQRVNANIQPILRRSHRLAGIHAPSTTNPPKPSIAPSTTNPSKPYVAPSKPIAARTRSKSTPQPGGPASRTRSKSKLAQTIQIAAAVQELRGGTARSKRRPSKQARKLAKRLIRVENEVHQAMAVMDQQTGKMLNYRALIRDPKYRKEWLISAANEFGRLAQGVGDRVKGTNTIHFIHQTEVPVDRMKDVTYGQFVCTIRPEKEEQNRTRLVVGGDRVNYPGEVATPTAEMLVAKILFNSVISTPGARFMTMDVGNFYLNTPLPRPEFLRLHIDDIPEEIITQYNLRQKVTDKGYIYVKATKGMYGLPQAGLLANELLEKRLNEAGYYQSKLVPGLWSHEWRPIRFSLVVDDFGVMYQGREHAEHLESVLKLHYPVKSEWDGKRYIGIFLDWDYTNRKVHLSIPGYKERALKQFNHPTPRKPQHQPFPHTPVKYGAPKQYAKEESTAPPLDKKGTRFIQQVCGKFLFLGRAVDSSLLVPISAIASQAANPTTDTLQQANQLLDYVATQEDAIITYSASDMVLNVHSDAGYLNETKARSRAGGHFFLSSNNDNPPNNGAILNIAHIIKNVMSSATEAELAALYITAREAVYIRIILDELGHKQPPTPLQTDNATAEGVVNNKIQPKRTNY</sequence>